<sequence>MIGVGSLVLAPSPTAPASATATLLCSAAIFVAPAPLLPSSHVWLNYRICERLNIAGLWMVSRKKFAVSREECGKLMAFADGGSSRIWQNMVDLRLKRSSECSGYAQALILAGAYVLLQLNNFFSRRNILKELRFEKLTIWDWQYSCTYAENTTLKFAAIFVHAMNHITFHSKEDTSARVSRFFTNHLLGIFVFPHKLQRIAGPVHTPFINIKACSDATDQDMSDLIKASKKNQTDTSSEKGQDDGSCCDTAKILNIHESDISLETQDLSRYKGAKISNDEQTNIKELHKESSEQNSSLLSYNSSKSEFESPQEKNMDALPSSANLDGRGLDKGYSLLQRVESNFNTVSNLSQESLDINKYATRSQLHESMGDSMWIKQVEDSGGTNTSIDASGGNLNGYRKGGSSLKMVKPTLKREKVFFPEEETGVPMELVYSSDEEKALSTLDKEARLESSLKQKLLTIRQMADAGSFYEARNLCQQLLERFPGNPRILVQYAHVERKYGSLVAARALFSDAVLAFRALRDFTSEYIRALQVWGSLEVKAKDFIKARHLFMEAFHGAQKMELPSPQNSLVTSVYGLHSWAMLEEKLGNWSKARELLERATTIQPGNAVVHQSRALLEARAHNYSTARSCFRLAVNSAPDDVKCWQAWALFEASQAKPRKMRQLFKRALSVDPKNLHSLQAWAHQESLLGTNTSRESARNLYKKCTEIDPKNLFSWQSWAILERDSGNVREARSLFEKALAVSPSSVPCLQAYAYTERMSGNLQAARRLLRKALVIEPENAAVLMVCLLVLHYSITSYMFMSNPFWMR</sequence>
<evidence type="ECO:0000313" key="1">
    <source>
        <dbReference type="EMBL" id="KAJ7544724.1"/>
    </source>
</evidence>
<protein>
    <submittedName>
        <fullName evidence="1">Uncharacterized protein</fullName>
    </submittedName>
</protein>
<keyword evidence="2" id="KW-1185">Reference proteome</keyword>
<evidence type="ECO:0000313" key="2">
    <source>
        <dbReference type="Proteomes" id="UP001162992"/>
    </source>
</evidence>
<dbReference type="Proteomes" id="UP001162992">
    <property type="component" value="Chromosome 9"/>
</dbReference>
<name>A0ACC2CRM8_DIPCM</name>
<organism evidence="1 2">
    <name type="scientific">Diphasiastrum complanatum</name>
    <name type="common">Issler's clubmoss</name>
    <name type="synonym">Lycopodium complanatum</name>
    <dbReference type="NCBI Taxonomy" id="34168"/>
    <lineage>
        <taxon>Eukaryota</taxon>
        <taxon>Viridiplantae</taxon>
        <taxon>Streptophyta</taxon>
        <taxon>Embryophyta</taxon>
        <taxon>Tracheophyta</taxon>
        <taxon>Lycopodiopsida</taxon>
        <taxon>Lycopodiales</taxon>
        <taxon>Lycopodiaceae</taxon>
        <taxon>Lycopodioideae</taxon>
        <taxon>Diphasiastrum</taxon>
    </lineage>
</organism>
<gene>
    <name evidence="1" type="ORF">O6H91_09G090900</name>
</gene>
<proteinExistence type="predicted"/>
<reference evidence="2" key="1">
    <citation type="journal article" date="2024" name="Proc. Natl. Acad. Sci. U.S.A.">
        <title>Extraordinary preservation of gene collinearity over three hundred million years revealed in homosporous lycophytes.</title>
        <authorList>
            <person name="Li C."/>
            <person name="Wickell D."/>
            <person name="Kuo L.Y."/>
            <person name="Chen X."/>
            <person name="Nie B."/>
            <person name="Liao X."/>
            <person name="Peng D."/>
            <person name="Ji J."/>
            <person name="Jenkins J."/>
            <person name="Williams M."/>
            <person name="Shu S."/>
            <person name="Plott C."/>
            <person name="Barry K."/>
            <person name="Rajasekar S."/>
            <person name="Grimwood J."/>
            <person name="Han X."/>
            <person name="Sun S."/>
            <person name="Hou Z."/>
            <person name="He W."/>
            <person name="Dai G."/>
            <person name="Sun C."/>
            <person name="Schmutz J."/>
            <person name="Leebens-Mack J.H."/>
            <person name="Li F.W."/>
            <person name="Wang L."/>
        </authorList>
    </citation>
    <scope>NUCLEOTIDE SEQUENCE [LARGE SCALE GENOMIC DNA]</scope>
    <source>
        <strain evidence="2">cv. PW_Plant_1</strain>
    </source>
</reference>
<dbReference type="EMBL" id="CM055100">
    <property type="protein sequence ID" value="KAJ7544724.1"/>
    <property type="molecule type" value="Genomic_DNA"/>
</dbReference>
<comment type="caution">
    <text evidence="1">The sequence shown here is derived from an EMBL/GenBank/DDBJ whole genome shotgun (WGS) entry which is preliminary data.</text>
</comment>
<accession>A0ACC2CRM8</accession>